<organism evidence="1 2">
    <name type="scientific">Penicillium chermesinum</name>
    <dbReference type="NCBI Taxonomy" id="63820"/>
    <lineage>
        <taxon>Eukaryota</taxon>
        <taxon>Fungi</taxon>
        <taxon>Dikarya</taxon>
        <taxon>Ascomycota</taxon>
        <taxon>Pezizomycotina</taxon>
        <taxon>Eurotiomycetes</taxon>
        <taxon>Eurotiomycetidae</taxon>
        <taxon>Eurotiales</taxon>
        <taxon>Aspergillaceae</taxon>
        <taxon>Penicillium</taxon>
    </lineage>
</organism>
<keyword evidence="2" id="KW-1185">Reference proteome</keyword>
<proteinExistence type="predicted"/>
<evidence type="ECO:0000313" key="1">
    <source>
        <dbReference type="EMBL" id="KAJ5249151.1"/>
    </source>
</evidence>
<dbReference type="Proteomes" id="UP001150941">
    <property type="component" value="Unassembled WGS sequence"/>
</dbReference>
<sequence>MAHTMVHLTSSVCRKYHPSELADTAQFGQVRPVSMYRPIHQSTVCKHGLSKDSPRIYVMALGGWMRSKTTWEGEPIHGSEGLGRGHRFTALRDESILSIPYLRPTGRSWRFAMAAWGR</sequence>
<dbReference type="GeneID" id="83197202"/>
<name>A0A9W9PKL5_9EURO</name>
<dbReference type="AlphaFoldDB" id="A0A9W9PKL5"/>
<gene>
    <name evidence="1" type="ORF">N7468_000602</name>
</gene>
<comment type="caution">
    <text evidence="1">The sequence shown here is derived from an EMBL/GenBank/DDBJ whole genome shotgun (WGS) entry which is preliminary data.</text>
</comment>
<protein>
    <submittedName>
        <fullName evidence="1">Uncharacterized protein</fullName>
    </submittedName>
</protein>
<reference evidence="1" key="2">
    <citation type="journal article" date="2023" name="IMA Fungus">
        <title>Comparative genomic study of the Penicillium genus elucidates a diverse pangenome and 15 lateral gene transfer events.</title>
        <authorList>
            <person name="Petersen C."/>
            <person name="Sorensen T."/>
            <person name="Nielsen M.R."/>
            <person name="Sondergaard T.E."/>
            <person name="Sorensen J.L."/>
            <person name="Fitzpatrick D.A."/>
            <person name="Frisvad J.C."/>
            <person name="Nielsen K.L."/>
        </authorList>
    </citation>
    <scope>NUCLEOTIDE SEQUENCE</scope>
    <source>
        <strain evidence="1">IBT 19713</strain>
    </source>
</reference>
<reference evidence="1" key="1">
    <citation type="submission" date="2022-11" db="EMBL/GenBank/DDBJ databases">
        <authorList>
            <person name="Petersen C."/>
        </authorList>
    </citation>
    <scope>NUCLEOTIDE SEQUENCE</scope>
    <source>
        <strain evidence="1">IBT 19713</strain>
    </source>
</reference>
<dbReference type="RefSeq" id="XP_058335930.1">
    <property type="nucleotide sequence ID" value="XM_058469899.1"/>
</dbReference>
<accession>A0A9W9PKL5</accession>
<dbReference type="EMBL" id="JAPQKS010000001">
    <property type="protein sequence ID" value="KAJ5249151.1"/>
    <property type="molecule type" value="Genomic_DNA"/>
</dbReference>
<evidence type="ECO:0000313" key="2">
    <source>
        <dbReference type="Proteomes" id="UP001150941"/>
    </source>
</evidence>